<organism evidence="1 2">
    <name type="scientific">Hyaloperonospora arabidopsidis (strain Emoy2)</name>
    <name type="common">Downy mildew agent</name>
    <name type="synonym">Peronospora arabidopsidis</name>
    <dbReference type="NCBI Taxonomy" id="559515"/>
    <lineage>
        <taxon>Eukaryota</taxon>
        <taxon>Sar</taxon>
        <taxon>Stramenopiles</taxon>
        <taxon>Oomycota</taxon>
        <taxon>Peronosporomycetes</taxon>
        <taxon>Peronosporales</taxon>
        <taxon>Peronosporaceae</taxon>
        <taxon>Hyaloperonospora</taxon>
    </lineage>
</organism>
<dbReference type="VEuPathDB" id="FungiDB:HpaG814171"/>
<dbReference type="AlphaFoldDB" id="M4C501"/>
<evidence type="ECO:0000313" key="1">
    <source>
        <dbReference type="EnsemblProtists" id="HpaP814171"/>
    </source>
</evidence>
<dbReference type="HOGENOM" id="CLU_2563313_0_0_1"/>
<reference evidence="2" key="1">
    <citation type="journal article" date="2010" name="Science">
        <title>Signatures of adaptation to obligate biotrophy in the Hyaloperonospora arabidopsidis genome.</title>
        <authorList>
            <person name="Baxter L."/>
            <person name="Tripathy S."/>
            <person name="Ishaque N."/>
            <person name="Boot N."/>
            <person name="Cabral A."/>
            <person name="Kemen E."/>
            <person name="Thines M."/>
            <person name="Ah-Fong A."/>
            <person name="Anderson R."/>
            <person name="Badejoko W."/>
            <person name="Bittner-Eddy P."/>
            <person name="Boore J.L."/>
            <person name="Chibucos M.C."/>
            <person name="Coates M."/>
            <person name="Dehal P."/>
            <person name="Delehaunty K."/>
            <person name="Dong S."/>
            <person name="Downton P."/>
            <person name="Dumas B."/>
            <person name="Fabro G."/>
            <person name="Fronick C."/>
            <person name="Fuerstenberg S.I."/>
            <person name="Fulton L."/>
            <person name="Gaulin E."/>
            <person name="Govers F."/>
            <person name="Hughes L."/>
            <person name="Humphray S."/>
            <person name="Jiang R.H."/>
            <person name="Judelson H."/>
            <person name="Kamoun S."/>
            <person name="Kyung K."/>
            <person name="Meijer H."/>
            <person name="Minx P."/>
            <person name="Morris P."/>
            <person name="Nelson J."/>
            <person name="Phuntumart V."/>
            <person name="Qutob D."/>
            <person name="Rehmany A."/>
            <person name="Rougon-Cardoso A."/>
            <person name="Ryden P."/>
            <person name="Torto-Alalibo T."/>
            <person name="Studholme D."/>
            <person name="Wang Y."/>
            <person name="Win J."/>
            <person name="Wood J."/>
            <person name="Clifton S.W."/>
            <person name="Rogers J."/>
            <person name="Van den Ackerveken G."/>
            <person name="Jones J.D."/>
            <person name="McDowell J.M."/>
            <person name="Beynon J."/>
            <person name="Tyler B.M."/>
        </authorList>
    </citation>
    <scope>NUCLEOTIDE SEQUENCE [LARGE SCALE GENOMIC DNA]</scope>
    <source>
        <strain evidence="2">Emoy2</strain>
    </source>
</reference>
<dbReference type="InParanoid" id="M4C501"/>
<evidence type="ECO:0000313" key="2">
    <source>
        <dbReference type="Proteomes" id="UP000011713"/>
    </source>
</evidence>
<protein>
    <submittedName>
        <fullName evidence="1">Uncharacterized protein</fullName>
    </submittedName>
</protein>
<name>M4C501_HYAAE</name>
<dbReference type="Proteomes" id="UP000011713">
    <property type="component" value="Unassembled WGS sequence"/>
</dbReference>
<dbReference type="EnsemblProtists" id="HpaT814171">
    <property type="protein sequence ID" value="HpaP814171"/>
    <property type="gene ID" value="HpaG814171"/>
</dbReference>
<reference evidence="1" key="2">
    <citation type="submission" date="2015-06" db="UniProtKB">
        <authorList>
            <consortium name="EnsemblProtists"/>
        </authorList>
    </citation>
    <scope>IDENTIFICATION</scope>
    <source>
        <strain evidence="1">Emoy2</strain>
    </source>
</reference>
<dbReference type="EMBL" id="JH598284">
    <property type="status" value="NOT_ANNOTATED_CDS"/>
    <property type="molecule type" value="Genomic_DNA"/>
</dbReference>
<accession>M4C501</accession>
<sequence>MLILLRVGLIESQLPVAGFLSMECRCRGWRKSKAAVLKQLGGDGSSAKSKHVDVRIKFVSSHSPMEECWKFDDLEVDVEFAV</sequence>
<proteinExistence type="predicted"/>
<keyword evidence="2" id="KW-1185">Reference proteome</keyword>